<proteinExistence type="predicted"/>
<dbReference type="EMBL" id="BMAW01055730">
    <property type="protein sequence ID" value="GFT02504.1"/>
    <property type="molecule type" value="Genomic_DNA"/>
</dbReference>
<evidence type="ECO:0000313" key="1">
    <source>
        <dbReference type="EMBL" id="GFT02504.1"/>
    </source>
</evidence>
<sequence length="161" mass="18256">MGVVGRFASENSSSEDYPSFVFWRSEVTAFGEEHEQLKGRNVPETAAGQPNREGFPAWTSTIMLLVYGRRKGLFEWYAETSFRCCFGRSGIIRDGDRSKITPMIIWIPKVEKVALEEIEVVLSSRDSNVVGSLKLKMENYIKIDISVLNSICWVNCIKYAS</sequence>
<keyword evidence="2" id="KW-1185">Reference proteome</keyword>
<gene>
    <name evidence="1" type="ORF">NPIL_592321</name>
</gene>
<comment type="caution">
    <text evidence="1">The sequence shown here is derived from an EMBL/GenBank/DDBJ whole genome shotgun (WGS) entry which is preliminary data.</text>
</comment>
<accession>A0A8X6N9K9</accession>
<dbReference type="Proteomes" id="UP000887013">
    <property type="component" value="Unassembled WGS sequence"/>
</dbReference>
<evidence type="ECO:0000313" key="2">
    <source>
        <dbReference type="Proteomes" id="UP000887013"/>
    </source>
</evidence>
<organism evidence="1 2">
    <name type="scientific">Nephila pilipes</name>
    <name type="common">Giant wood spider</name>
    <name type="synonym">Nephila maculata</name>
    <dbReference type="NCBI Taxonomy" id="299642"/>
    <lineage>
        <taxon>Eukaryota</taxon>
        <taxon>Metazoa</taxon>
        <taxon>Ecdysozoa</taxon>
        <taxon>Arthropoda</taxon>
        <taxon>Chelicerata</taxon>
        <taxon>Arachnida</taxon>
        <taxon>Araneae</taxon>
        <taxon>Araneomorphae</taxon>
        <taxon>Entelegynae</taxon>
        <taxon>Araneoidea</taxon>
        <taxon>Nephilidae</taxon>
        <taxon>Nephila</taxon>
    </lineage>
</organism>
<reference evidence="1" key="1">
    <citation type="submission" date="2020-08" db="EMBL/GenBank/DDBJ databases">
        <title>Multicomponent nature underlies the extraordinary mechanical properties of spider dragline silk.</title>
        <authorList>
            <person name="Kono N."/>
            <person name="Nakamura H."/>
            <person name="Mori M."/>
            <person name="Yoshida Y."/>
            <person name="Ohtoshi R."/>
            <person name="Malay A.D."/>
            <person name="Moran D.A.P."/>
            <person name="Tomita M."/>
            <person name="Numata K."/>
            <person name="Arakawa K."/>
        </authorList>
    </citation>
    <scope>NUCLEOTIDE SEQUENCE</scope>
</reference>
<name>A0A8X6N9K9_NEPPI</name>
<protein>
    <submittedName>
        <fullName evidence="1">Uncharacterized protein</fullName>
    </submittedName>
</protein>
<dbReference type="AlphaFoldDB" id="A0A8X6N9K9"/>